<proteinExistence type="predicted"/>
<accession>A0A0F9KYV5</accession>
<dbReference type="EMBL" id="LAZR01012370">
    <property type="protein sequence ID" value="KKM27183.1"/>
    <property type="molecule type" value="Genomic_DNA"/>
</dbReference>
<dbReference type="AlphaFoldDB" id="A0A0F9KYV5"/>
<name>A0A0F9KYV5_9ZZZZ</name>
<comment type="caution">
    <text evidence="1">The sequence shown here is derived from an EMBL/GenBank/DDBJ whole genome shotgun (WGS) entry which is preliminary data.</text>
</comment>
<sequence>MAIPLIFAGAIMGMGISAALAPIFEPATLKLSQTIWPLVPIKQMDPGTLVIARIKGSIDNATYQSEMAMQGYSGGTSDAFVTAAEQILGPGELLGMLVRGVIAPDKFTSELTRLGVSEESASSLAQMAEQILAPDTLVRAMFRGEIDAGKYKSEMGRLGFTPESADNFEATAKIIGGPSDMIRWAVREVFTPEIVAELGLGDEFPSEFIAQAAKIGMEEEIASNEWKAHWVLPSIGQGFQMLHRRVEKRDGGTFDLSDMDRLLRVQDVMPFFRGMITQIAFQPFTRVDVRRMHKMGVLDRDEVKSAYMDRGFDDEKAEKMTEFTIQFNTGSEKELTKTEIMRALARGVIDEPIALELLSDLNIPTEAAQIIVATQAAKVAMDTTDELVDIEIDRFVDGLISEDELQDAIIQLDLATPQLELLMAKARRKNRRAEKMPSKADILRWHITGIIDRESADTLLERIGFIEQFRVIYLQESEASEEEA</sequence>
<gene>
    <name evidence="1" type="ORF">LCGC14_1577260</name>
</gene>
<organism evidence="1">
    <name type="scientific">marine sediment metagenome</name>
    <dbReference type="NCBI Taxonomy" id="412755"/>
    <lineage>
        <taxon>unclassified sequences</taxon>
        <taxon>metagenomes</taxon>
        <taxon>ecological metagenomes</taxon>
    </lineage>
</organism>
<reference evidence="1" key="1">
    <citation type="journal article" date="2015" name="Nature">
        <title>Complex archaea that bridge the gap between prokaryotes and eukaryotes.</title>
        <authorList>
            <person name="Spang A."/>
            <person name="Saw J.H."/>
            <person name="Jorgensen S.L."/>
            <person name="Zaremba-Niedzwiedzka K."/>
            <person name="Martijn J."/>
            <person name="Lind A.E."/>
            <person name="van Eijk R."/>
            <person name="Schleper C."/>
            <person name="Guy L."/>
            <person name="Ettema T.J."/>
        </authorList>
    </citation>
    <scope>NUCLEOTIDE SEQUENCE</scope>
</reference>
<evidence type="ECO:0000313" key="1">
    <source>
        <dbReference type="EMBL" id="KKM27183.1"/>
    </source>
</evidence>
<protein>
    <submittedName>
        <fullName evidence="1">Uncharacterized protein</fullName>
    </submittedName>
</protein>